<dbReference type="AlphaFoldDB" id="A0A401ZGZ1"/>
<dbReference type="PANTHER" id="PTHR46470">
    <property type="entry name" value="N-ACYLNEURAMINATE-9-PHOSPHATASE"/>
    <property type="match status" value="1"/>
</dbReference>
<evidence type="ECO:0000313" key="3">
    <source>
        <dbReference type="EMBL" id="GCE06106.1"/>
    </source>
</evidence>
<dbReference type="Proteomes" id="UP000287224">
    <property type="component" value="Unassembled WGS sequence"/>
</dbReference>
<dbReference type="SUPFAM" id="SSF56784">
    <property type="entry name" value="HAD-like"/>
    <property type="match status" value="1"/>
</dbReference>
<keyword evidence="1" id="KW-0378">Hydrolase</keyword>
<dbReference type="InterPro" id="IPR023214">
    <property type="entry name" value="HAD_sf"/>
</dbReference>
<dbReference type="InterPro" id="IPR023198">
    <property type="entry name" value="PGP-like_dom2"/>
</dbReference>
<dbReference type="Gene3D" id="1.10.150.240">
    <property type="entry name" value="Putative phosphatase, domain 2"/>
    <property type="match status" value="1"/>
</dbReference>
<dbReference type="Pfam" id="PF13419">
    <property type="entry name" value="HAD_2"/>
    <property type="match status" value="1"/>
</dbReference>
<sequence length="225" mass="25977">MRQHLLIDADDTLWENNIYFEQAIHEFIDFLNHSNMSHEEVRLVLDETERMMGYGATNFTNSLLATYQQLAENTVSNEQLQYVRQLGEQIHSHPLTLLDGVLETLEYLAPRHDLVLLTKGDLEEQRLKVDRSGIEQLFNHVLIVPEKNVATYQQIVDQLELQTQISWMIGNSPRSDINPALAAGLNAVFVPHPQTWVLEHEEVTQPATNNQLLTLERFADLRVHF</sequence>
<dbReference type="InterPro" id="IPR041492">
    <property type="entry name" value="HAD_2"/>
</dbReference>
<comment type="caution">
    <text evidence="3">The sequence shown here is derived from an EMBL/GenBank/DDBJ whole genome shotgun (WGS) entry which is preliminary data.</text>
</comment>
<protein>
    <submittedName>
        <fullName evidence="3">Haloacid dehalogenase</fullName>
    </submittedName>
</protein>
<dbReference type="Gene3D" id="3.40.50.1000">
    <property type="entry name" value="HAD superfamily/HAD-like"/>
    <property type="match status" value="1"/>
</dbReference>
<dbReference type="InterPro" id="IPR051400">
    <property type="entry name" value="HAD-like_hydrolase"/>
</dbReference>
<name>A0A401ZGZ1_9CHLR</name>
<dbReference type="GO" id="GO:0016787">
    <property type="term" value="F:hydrolase activity"/>
    <property type="evidence" value="ECO:0007669"/>
    <property type="project" value="UniProtKB-KW"/>
</dbReference>
<evidence type="ECO:0000256" key="2">
    <source>
        <dbReference type="ARBA" id="ARBA00022842"/>
    </source>
</evidence>
<proteinExistence type="predicted"/>
<dbReference type="EMBL" id="BIFQ01000001">
    <property type="protein sequence ID" value="GCE06106.1"/>
    <property type="molecule type" value="Genomic_DNA"/>
</dbReference>
<evidence type="ECO:0000313" key="4">
    <source>
        <dbReference type="Proteomes" id="UP000287224"/>
    </source>
</evidence>
<dbReference type="RefSeq" id="WP_126597082.1">
    <property type="nucleotide sequence ID" value="NZ_BIFQ01000001.1"/>
</dbReference>
<gene>
    <name evidence="3" type="ORF">KDAU_34350</name>
</gene>
<dbReference type="OrthoDB" id="6101375at2"/>
<dbReference type="SFLD" id="SFLDG01129">
    <property type="entry name" value="C1.5:_HAD__Beta-PGM__Phosphata"/>
    <property type="match status" value="1"/>
</dbReference>
<organism evidence="3 4">
    <name type="scientific">Dictyobacter aurantiacus</name>
    <dbReference type="NCBI Taxonomy" id="1936993"/>
    <lineage>
        <taxon>Bacteria</taxon>
        <taxon>Bacillati</taxon>
        <taxon>Chloroflexota</taxon>
        <taxon>Ktedonobacteria</taxon>
        <taxon>Ktedonobacterales</taxon>
        <taxon>Dictyobacteraceae</taxon>
        <taxon>Dictyobacter</taxon>
    </lineage>
</organism>
<evidence type="ECO:0000256" key="1">
    <source>
        <dbReference type="ARBA" id="ARBA00022801"/>
    </source>
</evidence>
<dbReference type="SFLD" id="SFLDS00003">
    <property type="entry name" value="Haloacid_Dehalogenase"/>
    <property type="match status" value="1"/>
</dbReference>
<accession>A0A401ZGZ1</accession>
<keyword evidence="2" id="KW-0460">Magnesium</keyword>
<keyword evidence="4" id="KW-1185">Reference proteome</keyword>
<dbReference type="InterPro" id="IPR036412">
    <property type="entry name" value="HAD-like_sf"/>
</dbReference>
<reference evidence="4" key="1">
    <citation type="submission" date="2018-12" db="EMBL/GenBank/DDBJ databases">
        <title>Tengunoibacter tsumagoiensis gen. nov., sp. nov., Dictyobacter kobayashii sp. nov., D. alpinus sp. nov., and D. joshuensis sp. nov. and description of Dictyobacteraceae fam. nov. within the order Ktedonobacterales isolated from Tengu-no-mugimeshi.</title>
        <authorList>
            <person name="Wang C.M."/>
            <person name="Zheng Y."/>
            <person name="Sakai Y."/>
            <person name="Toyoda A."/>
            <person name="Minakuchi Y."/>
            <person name="Abe K."/>
            <person name="Yokota A."/>
            <person name="Yabe S."/>
        </authorList>
    </citation>
    <scope>NUCLEOTIDE SEQUENCE [LARGE SCALE GENOMIC DNA]</scope>
    <source>
        <strain evidence="4">S-27</strain>
    </source>
</reference>